<reference evidence="1 2" key="1">
    <citation type="journal article" date="2021" name="BMC Genomics">
        <title>Datura genome reveals duplications of psychoactive alkaloid biosynthetic genes and high mutation rate following tissue culture.</title>
        <authorList>
            <person name="Rajewski A."/>
            <person name="Carter-House D."/>
            <person name="Stajich J."/>
            <person name="Litt A."/>
        </authorList>
    </citation>
    <scope>NUCLEOTIDE SEQUENCE [LARGE SCALE GENOMIC DNA]</scope>
    <source>
        <strain evidence="1">AR-01</strain>
    </source>
</reference>
<protein>
    <submittedName>
        <fullName evidence="1">Uncharacterized protein</fullName>
    </submittedName>
</protein>
<dbReference type="Proteomes" id="UP000823775">
    <property type="component" value="Unassembled WGS sequence"/>
</dbReference>
<sequence length="131" mass="14886">MVKHEPPSYFLKNYLMQSSRGGQLHALILLINLQKRAARCARVHEAVVSIEKSGQHSNLNVAEKLLDKNPEVDNLQHHTEGCVRTGKPPSSPNQYDHVMQRFEQCMGANSELNFNEKHDIVQQVENSIVMN</sequence>
<name>A0ABS8UWR8_DATST</name>
<keyword evidence="2" id="KW-1185">Reference proteome</keyword>
<dbReference type="EMBL" id="JACEIK010002660">
    <property type="protein sequence ID" value="MCD9638265.1"/>
    <property type="molecule type" value="Genomic_DNA"/>
</dbReference>
<accession>A0ABS8UWR8</accession>
<organism evidence="1 2">
    <name type="scientific">Datura stramonium</name>
    <name type="common">Jimsonweed</name>
    <name type="synonym">Common thornapple</name>
    <dbReference type="NCBI Taxonomy" id="4076"/>
    <lineage>
        <taxon>Eukaryota</taxon>
        <taxon>Viridiplantae</taxon>
        <taxon>Streptophyta</taxon>
        <taxon>Embryophyta</taxon>
        <taxon>Tracheophyta</taxon>
        <taxon>Spermatophyta</taxon>
        <taxon>Magnoliopsida</taxon>
        <taxon>eudicotyledons</taxon>
        <taxon>Gunneridae</taxon>
        <taxon>Pentapetalae</taxon>
        <taxon>asterids</taxon>
        <taxon>lamiids</taxon>
        <taxon>Solanales</taxon>
        <taxon>Solanaceae</taxon>
        <taxon>Solanoideae</taxon>
        <taxon>Datureae</taxon>
        <taxon>Datura</taxon>
    </lineage>
</organism>
<comment type="caution">
    <text evidence="1">The sequence shown here is derived from an EMBL/GenBank/DDBJ whole genome shotgun (WGS) entry which is preliminary data.</text>
</comment>
<gene>
    <name evidence="1" type="ORF">HAX54_022136</name>
</gene>
<evidence type="ECO:0000313" key="2">
    <source>
        <dbReference type="Proteomes" id="UP000823775"/>
    </source>
</evidence>
<proteinExistence type="predicted"/>
<evidence type="ECO:0000313" key="1">
    <source>
        <dbReference type="EMBL" id="MCD9638265.1"/>
    </source>
</evidence>